<accession>A0A1H7S812</accession>
<reference evidence="2" key="1">
    <citation type="submission" date="2016-10" db="EMBL/GenBank/DDBJ databases">
        <authorList>
            <person name="Varghese N."/>
            <person name="Submissions S."/>
        </authorList>
    </citation>
    <scope>NUCLEOTIDE SEQUENCE [LARGE SCALE GENOMIC DNA]</scope>
    <source>
        <strain evidence="2">Jip14</strain>
    </source>
</reference>
<gene>
    <name evidence="1" type="ORF">SAMN05421740_108144</name>
</gene>
<evidence type="ECO:0000313" key="2">
    <source>
        <dbReference type="Proteomes" id="UP000198916"/>
    </source>
</evidence>
<organism evidence="1 2">
    <name type="scientific">Parapedobacter koreensis</name>
    <dbReference type="NCBI Taxonomy" id="332977"/>
    <lineage>
        <taxon>Bacteria</taxon>
        <taxon>Pseudomonadati</taxon>
        <taxon>Bacteroidota</taxon>
        <taxon>Sphingobacteriia</taxon>
        <taxon>Sphingobacteriales</taxon>
        <taxon>Sphingobacteriaceae</taxon>
        <taxon>Parapedobacter</taxon>
    </lineage>
</organism>
<protein>
    <submittedName>
        <fullName evidence="1">Uncharacterized protein</fullName>
    </submittedName>
</protein>
<dbReference type="EMBL" id="FNZR01000008">
    <property type="protein sequence ID" value="SEL68742.1"/>
    <property type="molecule type" value="Genomic_DNA"/>
</dbReference>
<name>A0A1H7S812_9SPHI</name>
<sequence length="72" mass="8406">MLLFPAQMGGFFKRRYLPSRLIRRRLASRCKETYIQQKTTSVAFYHRNMGKTGQGYDICKAFNTITPKSTHS</sequence>
<keyword evidence="2" id="KW-1185">Reference proteome</keyword>
<dbReference type="Proteomes" id="UP000198916">
    <property type="component" value="Unassembled WGS sequence"/>
</dbReference>
<dbReference type="AlphaFoldDB" id="A0A1H7S812"/>
<proteinExistence type="predicted"/>
<evidence type="ECO:0000313" key="1">
    <source>
        <dbReference type="EMBL" id="SEL68742.1"/>
    </source>
</evidence>